<dbReference type="InterPro" id="IPR036875">
    <property type="entry name" value="Znf_CCHC_sf"/>
</dbReference>
<dbReference type="AlphaFoldDB" id="V5HNE9"/>
<dbReference type="InterPro" id="IPR001878">
    <property type="entry name" value="Znf_CCHC"/>
</dbReference>
<evidence type="ECO:0000256" key="1">
    <source>
        <dbReference type="PROSITE-ProRule" id="PRU00047"/>
    </source>
</evidence>
<feature type="domain" description="CCHC-type" evidence="3">
    <location>
        <begin position="42"/>
        <end position="56"/>
    </location>
</feature>
<evidence type="ECO:0000259" key="3">
    <source>
        <dbReference type="PROSITE" id="PS50158"/>
    </source>
</evidence>
<dbReference type="EMBL" id="GANP01005069">
    <property type="protein sequence ID" value="JAB79399.1"/>
    <property type="molecule type" value="mRNA"/>
</dbReference>
<feature type="compositionally biased region" description="Basic and acidic residues" evidence="2">
    <location>
        <begin position="118"/>
        <end position="127"/>
    </location>
</feature>
<dbReference type="SUPFAM" id="SSF57756">
    <property type="entry name" value="Retrovirus zinc finger-like domains"/>
    <property type="match status" value="1"/>
</dbReference>
<dbReference type="GO" id="GO:0008270">
    <property type="term" value="F:zinc ion binding"/>
    <property type="evidence" value="ECO:0007669"/>
    <property type="project" value="UniProtKB-KW"/>
</dbReference>
<feature type="region of interest" description="Disordered" evidence="2">
    <location>
        <begin position="187"/>
        <end position="233"/>
    </location>
</feature>
<evidence type="ECO:0000313" key="4">
    <source>
        <dbReference type="EMBL" id="JAB79399.1"/>
    </source>
</evidence>
<keyword evidence="1" id="KW-0479">Metal-binding</keyword>
<keyword evidence="1" id="KW-0863">Zinc-finger</keyword>
<keyword evidence="1" id="KW-0862">Zinc</keyword>
<feature type="region of interest" description="Disordered" evidence="2">
    <location>
        <begin position="104"/>
        <end position="127"/>
    </location>
</feature>
<dbReference type="Gene3D" id="4.10.60.10">
    <property type="entry name" value="Zinc finger, CCHC-type"/>
    <property type="match status" value="1"/>
</dbReference>
<protein>
    <recommendedName>
        <fullName evidence="3">CCHC-type domain-containing protein</fullName>
    </recommendedName>
</protein>
<evidence type="ECO:0000256" key="2">
    <source>
        <dbReference type="SAM" id="MobiDB-lite"/>
    </source>
</evidence>
<feature type="non-terminal residue" evidence="4">
    <location>
        <position position="1"/>
    </location>
</feature>
<sequence length="233" mass="25064">ESNTRTALIALKAGVTVEDLPHQVRVAGGMTLVVAPGRAPLCLRCHRTGHIRRECRVPRCNQCRRFGHETDQCVRTYAVVAEPVREEETSEFLMDEADAREAEATKEDVPGAAPEVSTEVKEGASGEVHQRLPETVNLSAGAPGGDDCRVTEAVEFEELPICTDTEESTDIPMANAGAQALKRLRETEHVAEGAPKVPNDAEPPWKTVPGWSPYGKPKVKAPLVPRGKGGSGS</sequence>
<organism evidence="4">
    <name type="scientific">Ixodes ricinus</name>
    <name type="common">Common tick</name>
    <name type="synonym">Acarus ricinus</name>
    <dbReference type="NCBI Taxonomy" id="34613"/>
    <lineage>
        <taxon>Eukaryota</taxon>
        <taxon>Metazoa</taxon>
        <taxon>Ecdysozoa</taxon>
        <taxon>Arthropoda</taxon>
        <taxon>Chelicerata</taxon>
        <taxon>Arachnida</taxon>
        <taxon>Acari</taxon>
        <taxon>Parasitiformes</taxon>
        <taxon>Ixodida</taxon>
        <taxon>Ixodoidea</taxon>
        <taxon>Ixodidae</taxon>
        <taxon>Ixodinae</taxon>
        <taxon>Ixodes</taxon>
    </lineage>
</organism>
<dbReference type="GO" id="GO:0003676">
    <property type="term" value="F:nucleic acid binding"/>
    <property type="evidence" value="ECO:0007669"/>
    <property type="project" value="InterPro"/>
</dbReference>
<name>V5HNE9_IXORI</name>
<dbReference type="PROSITE" id="PS50158">
    <property type="entry name" value="ZF_CCHC"/>
    <property type="match status" value="1"/>
</dbReference>
<proteinExistence type="evidence at transcript level"/>
<accession>V5HNE9</accession>
<reference evidence="4" key="1">
    <citation type="journal article" date="2015" name="Sci. Rep.">
        <title>Tissue- and time-dependent transcription in Ixodes ricinus salivary glands and midguts when blood feeding on the vertebrate host.</title>
        <authorList>
            <person name="Kotsyfakis M."/>
            <person name="Schwarz A."/>
            <person name="Erhart J."/>
            <person name="Ribeiro J.M."/>
        </authorList>
    </citation>
    <scope>NUCLEOTIDE SEQUENCE</scope>
    <source>
        <tissue evidence="4">Salivary gland and midgut</tissue>
    </source>
</reference>